<dbReference type="GO" id="GO:0006508">
    <property type="term" value="P:proteolysis"/>
    <property type="evidence" value="ECO:0007669"/>
    <property type="project" value="InterPro"/>
</dbReference>
<evidence type="ECO:0000313" key="3">
    <source>
        <dbReference type="EMBL" id="SEU28756.1"/>
    </source>
</evidence>
<dbReference type="STRING" id="1334629.MFUL124B02_15215"/>
<dbReference type="SUPFAM" id="SSF50494">
    <property type="entry name" value="Trypsin-like serine proteases"/>
    <property type="match status" value="1"/>
</dbReference>
<dbReference type="PANTHER" id="PTHR43019:SF23">
    <property type="entry name" value="PROTEASE DO-LIKE 5, CHLOROPLASTIC"/>
    <property type="match status" value="1"/>
</dbReference>
<reference evidence="3 4" key="1">
    <citation type="submission" date="2016-10" db="EMBL/GenBank/DDBJ databases">
        <authorList>
            <person name="Varghese N."/>
            <person name="Submissions S."/>
        </authorList>
    </citation>
    <scope>NUCLEOTIDE SEQUENCE [LARGE SCALE GENOMIC DNA]</scope>
    <source>
        <strain evidence="3 4">DSM 16525</strain>
    </source>
</reference>
<protein>
    <submittedName>
        <fullName evidence="3">Trypsin-like peptidase domain-containing protein</fullName>
    </submittedName>
</protein>
<dbReference type="RefSeq" id="WP_074957192.1">
    <property type="nucleotide sequence ID" value="NZ_BJXR01000030.1"/>
</dbReference>
<organism evidence="2 5">
    <name type="scientific">Myxococcus fulvus</name>
    <dbReference type="NCBI Taxonomy" id="33"/>
    <lineage>
        <taxon>Bacteria</taxon>
        <taxon>Pseudomonadati</taxon>
        <taxon>Myxococcota</taxon>
        <taxon>Myxococcia</taxon>
        <taxon>Myxococcales</taxon>
        <taxon>Cystobacterineae</taxon>
        <taxon>Myxococcaceae</taxon>
        <taxon>Myxococcus</taxon>
    </lineage>
</organism>
<comment type="caution">
    <text evidence="2">The sequence shown here is derived from an EMBL/GenBank/DDBJ whole genome shotgun (WGS) entry which is preliminary data.</text>
</comment>
<feature type="region of interest" description="Disordered" evidence="1">
    <location>
        <begin position="317"/>
        <end position="345"/>
    </location>
</feature>
<accession>A0A511T3Z8</accession>
<dbReference type="AlphaFoldDB" id="A0A511T3Z8"/>
<evidence type="ECO:0000313" key="5">
    <source>
        <dbReference type="Proteomes" id="UP000321514"/>
    </source>
</evidence>
<reference evidence="2 5" key="2">
    <citation type="submission" date="2019-07" db="EMBL/GenBank/DDBJ databases">
        <title>Whole genome shotgun sequence of Myxococcus fulvus NBRC 100333.</title>
        <authorList>
            <person name="Hosoyama A."/>
            <person name="Uohara A."/>
            <person name="Ohji S."/>
            <person name="Ichikawa N."/>
        </authorList>
    </citation>
    <scope>NUCLEOTIDE SEQUENCE [LARGE SCALE GENOMIC DNA]</scope>
    <source>
        <strain evidence="2 5">NBRC 100333</strain>
    </source>
</reference>
<sequence length="345" mass="36538">MAEGVVDKSPPRDALFSASPSLVLLEVDGRPASGFVATEQGHLVTSLHAVAGAREIHAVMADGTRTEVAQVVAMDDRRDLAVLRLPVPELAPPLDLSAVCLPGEGDTVYVLRATASPAPEVRSQEVRAVQVLGDWLTLLELTRTLPDDFSGGPVLDLRGGVVGVATAALANGRSLGLVIPTRYLLPLLRGSGSLPLSALETPRRRASRVRQVPRHPLSLLEGANTDALESIATTLGHAINAGAPAYNRGDVDGCYRLYARTAEKLIATCEAFPGAQRALRDGLSRCAGLQDSDDRAWALRDAFDGLLDVIGRWLQVRPPSPRPSPKSSPSSTGIPVVPTAKRYLN</sequence>
<dbReference type="InterPro" id="IPR001940">
    <property type="entry name" value="Peptidase_S1C"/>
</dbReference>
<proteinExistence type="predicted"/>
<gene>
    <name evidence="2" type="ORF">MFU01_39270</name>
    <name evidence="3" type="ORF">SAMN05443572_10873</name>
</gene>
<dbReference type="PANTHER" id="PTHR43019">
    <property type="entry name" value="SERINE ENDOPROTEASE DEGS"/>
    <property type="match status" value="1"/>
</dbReference>
<keyword evidence="4" id="KW-1185">Reference proteome</keyword>
<evidence type="ECO:0000256" key="1">
    <source>
        <dbReference type="SAM" id="MobiDB-lite"/>
    </source>
</evidence>
<dbReference type="PRINTS" id="PR00834">
    <property type="entry name" value="PROTEASES2C"/>
</dbReference>
<dbReference type="InterPro" id="IPR009003">
    <property type="entry name" value="Peptidase_S1_PA"/>
</dbReference>
<evidence type="ECO:0000313" key="4">
    <source>
        <dbReference type="Proteomes" id="UP000183760"/>
    </source>
</evidence>
<dbReference type="Gene3D" id="2.40.10.120">
    <property type="match status" value="1"/>
</dbReference>
<dbReference type="GO" id="GO:0004252">
    <property type="term" value="F:serine-type endopeptidase activity"/>
    <property type="evidence" value="ECO:0007669"/>
    <property type="project" value="InterPro"/>
</dbReference>
<dbReference type="Proteomes" id="UP000183760">
    <property type="component" value="Unassembled WGS sequence"/>
</dbReference>
<dbReference type="OrthoDB" id="9792750at2"/>
<evidence type="ECO:0000313" key="2">
    <source>
        <dbReference type="EMBL" id="GEN08890.1"/>
    </source>
</evidence>
<dbReference type="Proteomes" id="UP000321514">
    <property type="component" value="Unassembled WGS sequence"/>
</dbReference>
<dbReference type="EMBL" id="BJXR01000030">
    <property type="protein sequence ID" value="GEN08890.1"/>
    <property type="molecule type" value="Genomic_DNA"/>
</dbReference>
<name>A0A511T3Z8_MYXFU</name>
<dbReference type="Pfam" id="PF13365">
    <property type="entry name" value="Trypsin_2"/>
    <property type="match status" value="1"/>
</dbReference>
<dbReference type="EMBL" id="FOIB01000008">
    <property type="protein sequence ID" value="SEU28756.1"/>
    <property type="molecule type" value="Genomic_DNA"/>
</dbReference>